<name>A0A7H0GJ77_9BURK</name>
<keyword evidence="14 16" id="KW-0472">Membrane</keyword>
<evidence type="ECO:0000256" key="15">
    <source>
        <dbReference type="SAM" id="MobiDB-lite"/>
    </source>
</evidence>
<keyword evidence="10" id="KW-0418">Kinase</keyword>
<dbReference type="InterPro" id="IPR036097">
    <property type="entry name" value="HisK_dim/P_sf"/>
</dbReference>
<feature type="region of interest" description="Disordered" evidence="15">
    <location>
        <begin position="471"/>
        <end position="506"/>
    </location>
</feature>
<dbReference type="SUPFAM" id="SSF55874">
    <property type="entry name" value="ATPase domain of HSP90 chaperone/DNA topoisomerase II/histidine kinase"/>
    <property type="match status" value="1"/>
</dbReference>
<dbReference type="PANTHER" id="PTHR44936">
    <property type="entry name" value="SENSOR PROTEIN CREC"/>
    <property type="match status" value="1"/>
</dbReference>
<evidence type="ECO:0000256" key="8">
    <source>
        <dbReference type="ARBA" id="ARBA00022692"/>
    </source>
</evidence>
<feature type="domain" description="Histidine kinase" evidence="17">
    <location>
        <begin position="264"/>
        <end position="469"/>
    </location>
</feature>
<dbReference type="SMART" id="SM00388">
    <property type="entry name" value="HisKA"/>
    <property type="match status" value="1"/>
</dbReference>
<keyword evidence="6" id="KW-0597">Phosphoprotein</keyword>
<protein>
    <recommendedName>
        <fullName evidence="3">histidine kinase</fullName>
        <ecNumber evidence="3">2.7.13.3</ecNumber>
    </recommendedName>
</protein>
<keyword evidence="5" id="KW-0997">Cell inner membrane</keyword>
<dbReference type="InterPro" id="IPR005467">
    <property type="entry name" value="His_kinase_dom"/>
</dbReference>
<keyword evidence="20" id="KW-1185">Reference proteome</keyword>
<organism evidence="19 20">
    <name type="scientific">Diaphorobacter aerolatus</name>
    <dbReference type="NCBI Taxonomy" id="1288495"/>
    <lineage>
        <taxon>Bacteria</taxon>
        <taxon>Pseudomonadati</taxon>
        <taxon>Pseudomonadota</taxon>
        <taxon>Betaproteobacteria</taxon>
        <taxon>Burkholderiales</taxon>
        <taxon>Comamonadaceae</taxon>
        <taxon>Diaphorobacter</taxon>
    </lineage>
</organism>
<evidence type="ECO:0000313" key="19">
    <source>
        <dbReference type="EMBL" id="QNP48343.1"/>
    </source>
</evidence>
<gene>
    <name evidence="19" type="ORF">H9K75_20700</name>
</gene>
<evidence type="ECO:0000256" key="5">
    <source>
        <dbReference type="ARBA" id="ARBA00022519"/>
    </source>
</evidence>
<proteinExistence type="predicted"/>
<keyword evidence="13" id="KW-0902">Two-component regulatory system</keyword>
<feature type="region of interest" description="Disordered" evidence="15">
    <location>
        <begin position="1"/>
        <end position="25"/>
    </location>
</feature>
<evidence type="ECO:0000256" key="9">
    <source>
        <dbReference type="ARBA" id="ARBA00022741"/>
    </source>
</evidence>
<evidence type="ECO:0000256" key="6">
    <source>
        <dbReference type="ARBA" id="ARBA00022553"/>
    </source>
</evidence>
<keyword evidence="11" id="KW-0067">ATP-binding</keyword>
<feature type="transmembrane region" description="Helical" evidence="16">
    <location>
        <begin position="182"/>
        <end position="204"/>
    </location>
</feature>
<dbReference type="GO" id="GO:0005524">
    <property type="term" value="F:ATP binding"/>
    <property type="evidence" value="ECO:0007669"/>
    <property type="project" value="UniProtKB-KW"/>
</dbReference>
<evidence type="ECO:0000256" key="4">
    <source>
        <dbReference type="ARBA" id="ARBA00022475"/>
    </source>
</evidence>
<keyword evidence="8 16" id="KW-0812">Transmembrane</keyword>
<dbReference type="Pfam" id="PF02518">
    <property type="entry name" value="HATPase_c"/>
    <property type="match status" value="1"/>
</dbReference>
<dbReference type="InterPro" id="IPR038421">
    <property type="entry name" value="RisS_PPD_sf"/>
</dbReference>
<keyword evidence="7" id="KW-0808">Transferase</keyword>
<dbReference type="Gene3D" id="1.10.287.130">
    <property type="match status" value="1"/>
</dbReference>
<evidence type="ECO:0000256" key="11">
    <source>
        <dbReference type="ARBA" id="ARBA00022840"/>
    </source>
</evidence>
<evidence type="ECO:0000259" key="17">
    <source>
        <dbReference type="PROSITE" id="PS50109"/>
    </source>
</evidence>
<dbReference type="Gene3D" id="3.30.565.10">
    <property type="entry name" value="Histidine kinase-like ATPase, C-terminal domain"/>
    <property type="match status" value="1"/>
</dbReference>
<evidence type="ECO:0000256" key="10">
    <source>
        <dbReference type="ARBA" id="ARBA00022777"/>
    </source>
</evidence>
<evidence type="ECO:0000256" key="1">
    <source>
        <dbReference type="ARBA" id="ARBA00000085"/>
    </source>
</evidence>
<feature type="domain" description="HAMP" evidence="18">
    <location>
        <begin position="202"/>
        <end position="256"/>
    </location>
</feature>
<dbReference type="GO" id="GO:0000155">
    <property type="term" value="F:phosphorelay sensor kinase activity"/>
    <property type="evidence" value="ECO:0007669"/>
    <property type="project" value="InterPro"/>
</dbReference>
<dbReference type="InterPro" id="IPR036890">
    <property type="entry name" value="HATPase_C_sf"/>
</dbReference>
<dbReference type="CDD" id="cd06225">
    <property type="entry name" value="HAMP"/>
    <property type="match status" value="1"/>
</dbReference>
<sequence>MSAKRPDPAYPEATSPAPLEAPKNNSAQRARVGLNLFWRTFFLLALLLVGSILAWLQTLRALEFEPRTLQTAQQIASLVNLSRAALVHADAIARVSLIKTMADQEGVRILPREPSDKFEHLPQSALGARLTEELTRRLGPGTILASSVNGEQGLWVGFTINGDPNWLLMDRSRLSAASGKTWLIWLITAGALSLAGAAVIARLINRPLKQLSYAANRVKDGDFAASQLDEEAVTSEIREVNIGFNRMAQKLAKLEQDRAVMLAGISHDLRTPLARLRLETEMSVNDDVAREHMVADIVQLDATIDKFLDYARPDAVTLTPVNLYGVVSSCVYAVQDHLELQINMAVPENLNVLVDEIELARVISNLLENARRYGKNKETGVTNVDITAKSWDKWVLIKLRDHGNGVPPEQLANLTKPFFRSDSARTAAAGAGLGLAIVDKTVQRMGGIFALANAASGGLVAHIQLQRVSELPDGADPKQRLQRPQVKRHLPRAQERRCADTRSPCRSMASVRNNGFGCHRSRRLRHKNS</sequence>
<evidence type="ECO:0000256" key="12">
    <source>
        <dbReference type="ARBA" id="ARBA00022989"/>
    </source>
</evidence>
<dbReference type="EC" id="2.7.13.3" evidence="3"/>
<dbReference type="InterPro" id="IPR003594">
    <property type="entry name" value="HATPase_dom"/>
</dbReference>
<evidence type="ECO:0000256" key="2">
    <source>
        <dbReference type="ARBA" id="ARBA00004429"/>
    </source>
</evidence>
<accession>A0A7H0GJ77</accession>
<dbReference type="SUPFAM" id="SSF47384">
    <property type="entry name" value="Homodimeric domain of signal transducing histidine kinase"/>
    <property type="match status" value="1"/>
</dbReference>
<feature type="transmembrane region" description="Helical" evidence="16">
    <location>
        <begin position="36"/>
        <end position="56"/>
    </location>
</feature>
<dbReference type="SMART" id="SM00304">
    <property type="entry name" value="HAMP"/>
    <property type="match status" value="1"/>
</dbReference>
<evidence type="ECO:0000256" key="3">
    <source>
        <dbReference type="ARBA" id="ARBA00012438"/>
    </source>
</evidence>
<dbReference type="InterPro" id="IPR050980">
    <property type="entry name" value="2C_sensor_his_kinase"/>
</dbReference>
<dbReference type="Pfam" id="PF00672">
    <property type="entry name" value="HAMP"/>
    <property type="match status" value="1"/>
</dbReference>
<dbReference type="Gene3D" id="3.30.450.300">
    <property type="entry name" value="Sensor histidine kinase RisS, periplasmic domain"/>
    <property type="match status" value="1"/>
</dbReference>
<dbReference type="PRINTS" id="PR00344">
    <property type="entry name" value="BCTRLSENSOR"/>
</dbReference>
<dbReference type="PROSITE" id="PS50885">
    <property type="entry name" value="HAMP"/>
    <property type="match status" value="1"/>
</dbReference>
<keyword evidence="4" id="KW-1003">Cell membrane</keyword>
<dbReference type="GO" id="GO:0005886">
    <property type="term" value="C:plasma membrane"/>
    <property type="evidence" value="ECO:0007669"/>
    <property type="project" value="UniProtKB-SubCell"/>
</dbReference>
<evidence type="ECO:0000256" key="13">
    <source>
        <dbReference type="ARBA" id="ARBA00023012"/>
    </source>
</evidence>
<keyword evidence="12 16" id="KW-1133">Transmembrane helix</keyword>
<evidence type="ECO:0000259" key="18">
    <source>
        <dbReference type="PROSITE" id="PS50885"/>
    </source>
</evidence>
<evidence type="ECO:0000256" key="16">
    <source>
        <dbReference type="SAM" id="Phobius"/>
    </source>
</evidence>
<reference evidence="19 20" key="1">
    <citation type="submission" date="2020-08" db="EMBL/GenBank/DDBJ databases">
        <title>Genome sequence of Diaphorobacter aerolatus KACC 16536T.</title>
        <authorList>
            <person name="Hyun D.-W."/>
            <person name="Bae J.-W."/>
        </authorList>
    </citation>
    <scope>NUCLEOTIDE SEQUENCE [LARGE SCALE GENOMIC DNA]</scope>
    <source>
        <strain evidence="19 20">KACC 16536</strain>
    </source>
</reference>
<dbReference type="InterPro" id="IPR004358">
    <property type="entry name" value="Sig_transdc_His_kin-like_C"/>
</dbReference>
<dbReference type="Pfam" id="PF00512">
    <property type="entry name" value="HisKA"/>
    <property type="match status" value="1"/>
</dbReference>
<comment type="subcellular location">
    <subcellularLocation>
        <location evidence="2">Cell inner membrane</location>
        <topology evidence="2">Multi-pass membrane protein</topology>
    </subcellularLocation>
</comment>
<dbReference type="PROSITE" id="PS50109">
    <property type="entry name" value="HIS_KIN"/>
    <property type="match status" value="1"/>
</dbReference>
<evidence type="ECO:0000313" key="20">
    <source>
        <dbReference type="Proteomes" id="UP000516028"/>
    </source>
</evidence>
<dbReference type="Proteomes" id="UP000516028">
    <property type="component" value="Chromosome"/>
</dbReference>
<dbReference type="InterPro" id="IPR032408">
    <property type="entry name" value="RisS_PPD"/>
</dbReference>
<dbReference type="InterPro" id="IPR003660">
    <property type="entry name" value="HAMP_dom"/>
</dbReference>
<dbReference type="InterPro" id="IPR003661">
    <property type="entry name" value="HisK_dim/P_dom"/>
</dbReference>
<dbReference type="KEGG" id="daer:H9K75_20700"/>
<dbReference type="PANTHER" id="PTHR44936:SF5">
    <property type="entry name" value="SENSOR HISTIDINE KINASE ENVZ"/>
    <property type="match status" value="1"/>
</dbReference>
<comment type="catalytic activity">
    <reaction evidence="1">
        <text>ATP + protein L-histidine = ADP + protein N-phospho-L-histidine.</text>
        <dbReference type="EC" id="2.7.13.3"/>
    </reaction>
</comment>
<dbReference type="AlphaFoldDB" id="A0A7H0GJ77"/>
<dbReference type="EMBL" id="CP060783">
    <property type="protein sequence ID" value="QNP48343.1"/>
    <property type="molecule type" value="Genomic_DNA"/>
</dbReference>
<dbReference type="Pfam" id="PF16524">
    <property type="entry name" value="RisS_PPD"/>
    <property type="match status" value="1"/>
</dbReference>
<dbReference type="SMART" id="SM00387">
    <property type="entry name" value="HATPase_c"/>
    <property type="match status" value="1"/>
</dbReference>
<evidence type="ECO:0000256" key="14">
    <source>
        <dbReference type="ARBA" id="ARBA00023136"/>
    </source>
</evidence>
<evidence type="ECO:0000256" key="7">
    <source>
        <dbReference type="ARBA" id="ARBA00022679"/>
    </source>
</evidence>
<keyword evidence="9" id="KW-0547">Nucleotide-binding</keyword>
<dbReference type="CDD" id="cd00082">
    <property type="entry name" value="HisKA"/>
    <property type="match status" value="1"/>
</dbReference>